<organism evidence="3 4">
    <name type="scientific">Paenibacillus albiflavus</name>
    <dbReference type="NCBI Taxonomy" id="2545760"/>
    <lineage>
        <taxon>Bacteria</taxon>
        <taxon>Bacillati</taxon>
        <taxon>Bacillota</taxon>
        <taxon>Bacilli</taxon>
        <taxon>Bacillales</taxon>
        <taxon>Paenibacillaceae</taxon>
        <taxon>Paenibacillus</taxon>
    </lineage>
</organism>
<dbReference type="Gene3D" id="2.60.40.1080">
    <property type="match status" value="3"/>
</dbReference>
<feature type="region of interest" description="Disordered" evidence="1">
    <location>
        <begin position="268"/>
        <end position="296"/>
    </location>
</feature>
<dbReference type="AlphaFoldDB" id="A0A4V2WNZ7"/>
<evidence type="ECO:0000259" key="2">
    <source>
        <dbReference type="PROSITE" id="PS51272"/>
    </source>
</evidence>
<dbReference type="InterPro" id="IPR003343">
    <property type="entry name" value="Big_2"/>
</dbReference>
<evidence type="ECO:0000256" key="1">
    <source>
        <dbReference type="SAM" id="MobiDB-lite"/>
    </source>
</evidence>
<accession>A0A4V2WNZ7</accession>
<dbReference type="InterPro" id="IPR001119">
    <property type="entry name" value="SLH_dom"/>
</dbReference>
<name>A0A4V2WNZ7_9BACL</name>
<reference evidence="3 4" key="1">
    <citation type="submission" date="2019-03" db="EMBL/GenBank/DDBJ databases">
        <authorList>
            <person name="Kim M.K.M."/>
        </authorList>
    </citation>
    <scope>NUCLEOTIDE SEQUENCE [LARGE SCALE GENOMIC DNA]</scope>
    <source>
        <strain evidence="3 4">18JY21-1</strain>
    </source>
</reference>
<feature type="non-terminal residue" evidence="3">
    <location>
        <position position="1"/>
    </location>
</feature>
<keyword evidence="4" id="KW-1185">Reference proteome</keyword>
<feature type="compositionally biased region" description="Low complexity" evidence="1">
    <location>
        <begin position="282"/>
        <end position="295"/>
    </location>
</feature>
<proteinExistence type="predicted"/>
<feature type="domain" description="SLH" evidence="2">
    <location>
        <begin position="611"/>
        <end position="668"/>
    </location>
</feature>
<dbReference type="EMBL" id="SKFG01000009">
    <property type="protein sequence ID" value="TCZ77382.1"/>
    <property type="molecule type" value="Genomic_DNA"/>
</dbReference>
<dbReference type="RefSeq" id="WP_207910959.1">
    <property type="nucleotide sequence ID" value="NZ_SKFG01000009.1"/>
</dbReference>
<evidence type="ECO:0000313" key="3">
    <source>
        <dbReference type="EMBL" id="TCZ77382.1"/>
    </source>
</evidence>
<sequence length="668" mass="70795">TSPISVIGVELDETDLTLTGIGSTKQLHATVLPVDATNKAVTWISSNEMVATVDQDGFVTAISKGAVVITVMTDDGGFTATSTVTVEAGTTSPIAVTDVAIDQPTVTIPGKGLSVQLNAIIEPADATNKAVTWSTSDQGIAKVNEDGKVTAVSKGTAIITVTTDDGGLIATSTVTVEEGSTTPIDVTGVELDRSEVTLTNVGSSVQLHATVLPADATNKAVTWNSSNAGVATVNQNGVVKAVSSGRAIITVTTLDGGFEATSLVTVNVNRPDPEPESPVDISPSGPMNSGGSSAPANPGVYVVKSKELVDSLKKDNPSLTIHGVITEIQFSAGTLNLFSGRNLEIILDQITFVVSSDLMNKLASQLSQADLKSGTVSIKVNQLSQMQLANLLNELKHSDGESYKATSQAFDIQLILNKNGKQPDQVTQLPSPMTVKLKMDPLMNPRLMGFYYINSSGKPDYIGGTIINGEFIVELHHLSRYALMEYHKVYADVSESHWANLAIQELAAKHIVSGTSEQLYEPNREVSRAEFAAMLVRMLNLQSTGKSTFVDVSTDKWYSEAVLAAAEAGIVSGTGDNRFNPEANISREEMIVMLMRAYGINHRDTLPSHSLATFADDTQTAPWALQAVHAAAQLGLIKGYADHTFSPQANTTRAEAAMVIVNLLNHMK</sequence>
<dbReference type="PROSITE" id="PS51272">
    <property type="entry name" value="SLH"/>
    <property type="match status" value="3"/>
</dbReference>
<dbReference type="InterPro" id="IPR051465">
    <property type="entry name" value="Cell_Envelope_Struct_Comp"/>
</dbReference>
<dbReference type="InterPro" id="IPR008964">
    <property type="entry name" value="Invasin/intimin_cell_adhesion"/>
</dbReference>
<dbReference type="Pfam" id="PF00395">
    <property type="entry name" value="SLH"/>
    <property type="match status" value="3"/>
</dbReference>
<dbReference type="Pfam" id="PF02368">
    <property type="entry name" value="Big_2"/>
    <property type="match status" value="3"/>
</dbReference>
<dbReference type="SMART" id="SM00635">
    <property type="entry name" value="BID_2"/>
    <property type="match status" value="3"/>
</dbReference>
<feature type="domain" description="SLH" evidence="2">
    <location>
        <begin position="545"/>
        <end position="608"/>
    </location>
</feature>
<feature type="domain" description="SLH" evidence="2">
    <location>
        <begin position="486"/>
        <end position="544"/>
    </location>
</feature>
<protein>
    <recommendedName>
        <fullName evidence="2">SLH domain-containing protein</fullName>
    </recommendedName>
</protein>
<dbReference type="PANTHER" id="PTHR43308">
    <property type="entry name" value="OUTER MEMBRANE PROTEIN ALPHA-RELATED"/>
    <property type="match status" value="1"/>
</dbReference>
<dbReference type="SUPFAM" id="SSF49373">
    <property type="entry name" value="Invasin/intimin cell-adhesion fragments"/>
    <property type="match status" value="3"/>
</dbReference>
<evidence type="ECO:0000313" key="4">
    <source>
        <dbReference type="Proteomes" id="UP000295418"/>
    </source>
</evidence>
<gene>
    <name evidence="3" type="ORF">E0485_10300</name>
</gene>
<dbReference type="Proteomes" id="UP000295418">
    <property type="component" value="Unassembled WGS sequence"/>
</dbReference>
<comment type="caution">
    <text evidence="3">The sequence shown here is derived from an EMBL/GenBank/DDBJ whole genome shotgun (WGS) entry which is preliminary data.</text>
</comment>